<dbReference type="AlphaFoldDB" id="A0A8E2BEE4"/>
<comment type="caution">
    <text evidence="2">The sequence shown here is derived from an EMBL/GenBank/DDBJ whole genome shotgun (WGS) entry which is preliminary data.</text>
</comment>
<feature type="transmembrane region" description="Helical" evidence="1">
    <location>
        <begin position="83"/>
        <end position="103"/>
    </location>
</feature>
<feature type="transmembrane region" description="Helical" evidence="1">
    <location>
        <begin position="43"/>
        <end position="62"/>
    </location>
</feature>
<evidence type="ECO:0008006" key="4">
    <source>
        <dbReference type="Google" id="ProtNLM"/>
    </source>
</evidence>
<evidence type="ECO:0000313" key="2">
    <source>
        <dbReference type="EMBL" id="MBB6468264.1"/>
    </source>
</evidence>
<evidence type="ECO:0000256" key="1">
    <source>
        <dbReference type="SAM" id="Phobius"/>
    </source>
</evidence>
<proteinExistence type="predicted"/>
<dbReference type="EMBL" id="JACHGI010000009">
    <property type="protein sequence ID" value="MBB6468264.1"/>
    <property type="molecule type" value="Genomic_DNA"/>
</dbReference>
<keyword evidence="1" id="KW-0812">Transmembrane</keyword>
<name>A0A8E2BEE4_9HYPH</name>
<evidence type="ECO:0000313" key="3">
    <source>
        <dbReference type="Proteomes" id="UP000532373"/>
    </source>
</evidence>
<sequence>MKAKLHAAAGGAALLTVSCFWISTVAAELAGNAEIIATVKATILAGMVVLIPAMIIAGASGFSLGKGWRSPVVQIKKRRMRIVAGNGLLVLLPSAYVLAGWAGEGRFDAAFIIVQTLELAAGAVNIALLSLNMRDGLGLRRKPARAMRAG</sequence>
<feature type="transmembrane region" description="Helical" evidence="1">
    <location>
        <begin position="109"/>
        <end position="131"/>
    </location>
</feature>
<dbReference type="PROSITE" id="PS51257">
    <property type="entry name" value="PROKAR_LIPOPROTEIN"/>
    <property type="match status" value="1"/>
</dbReference>
<gene>
    <name evidence="2" type="ORF">HNQ96_004148</name>
</gene>
<accession>A0A8E2BEE4</accession>
<organism evidence="2 3">
    <name type="scientific">Aminobacter carboxidus</name>
    <dbReference type="NCBI Taxonomy" id="376165"/>
    <lineage>
        <taxon>Bacteria</taxon>
        <taxon>Pseudomonadati</taxon>
        <taxon>Pseudomonadota</taxon>
        <taxon>Alphaproteobacteria</taxon>
        <taxon>Hyphomicrobiales</taxon>
        <taxon>Phyllobacteriaceae</taxon>
        <taxon>Aminobacter</taxon>
    </lineage>
</organism>
<protein>
    <recommendedName>
        <fullName evidence="4">Lipoprotein</fullName>
    </recommendedName>
</protein>
<dbReference type="RefSeq" id="WP_184770628.1">
    <property type="nucleotide sequence ID" value="NZ_JACHGI010000009.1"/>
</dbReference>
<dbReference type="Proteomes" id="UP000532373">
    <property type="component" value="Unassembled WGS sequence"/>
</dbReference>
<reference evidence="2 3" key="1">
    <citation type="submission" date="2020-08" db="EMBL/GenBank/DDBJ databases">
        <title>Genomic Encyclopedia of Type Strains, Phase IV (KMG-IV): sequencing the most valuable type-strain genomes for metagenomic binning, comparative biology and taxonomic classification.</title>
        <authorList>
            <person name="Goeker M."/>
        </authorList>
    </citation>
    <scope>NUCLEOTIDE SEQUENCE [LARGE SCALE GENOMIC DNA]</scope>
    <source>
        <strain evidence="2 3">DSM 17454</strain>
    </source>
</reference>
<keyword evidence="1" id="KW-1133">Transmembrane helix</keyword>
<keyword evidence="1" id="KW-0472">Membrane</keyword>